<sequence>MREVAEFLGKAGLNKDVLQVKVLDANGNELGNMDLGGLSKDLFEKVDAMARMKQTEKAYAKKFVVEDEEEEPLE</sequence>
<evidence type="ECO:0000313" key="2">
    <source>
        <dbReference type="Proteomes" id="UP000005237"/>
    </source>
</evidence>
<dbReference type="EnsemblMetazoa" id="CJA24117.1">
    <property type="protein sequence ID" value="CJA24117.1"/>
    <property type="gene ID" value="WBGene00179689"/>
</dbReference>
<reference evidence="2" key="1">
    <citation type="submission" date="2010-08" db="EMBL/GenBank/DDBJ databases">
        <authorList>
            <consortium name="Caenorhabditis japonica Sequencing Consortium"/>
            <person name="Wilson R.K."/>
        </authorList>
    </citation>
    <scope>NUCLEOTIDE SEQUENCE [LARGE SCALE GENOMIC DNA]</scope>
    <source>
        <strain evidence="2">DF5081</strain>
    </source>
</reference>
<protein>
    <submittedName>
        <fullName evidence="1">Uncharacterized protein</fullName>
    </submittedName>
</protein>
<reference evidence="1" key="2">
    <citation type="submission" date="2022-06" db="UniProtKB">
        <authorList>
            <consortium name="EnsemblMetazoa"/>
        </authorList>
    </citation>
    <scope>IDENTIFICATION</scope>
    <source>
        <strain evidence="1">DF5081</strain>
    </source>
</reference>
<name>A0A8R1E6S5_CAEJA</name>
<dbReference type="AlphaFoldDB" id="A0A8R1E6S5"/>
<keyword evidence="2" id="KW-1185">Reference proteome</keyword>
<organism evidence="1 2">
    <name type="scientific">Caenorhabditis japonica</name>
    <dbReference type="NCBI Taxonomy" id="281687"/>
    <lineage>
        <taxon>Eukaryota</taxon>
        <taxon>Metazoa</taxon>
        <taxon>Ecdysozoa</taxon>
        <taxon>Nematoda</taxon>
        <taxon>Chromadorea</taxon>
        <taxon>Rhabditida</taxon>
        <taxon>Rhabditina</taxon>
        <taxon>Rhabditomorpha</taxon>
        <taxon>Rhabditoidea</taxon>
        <taxon>Rhabditidae</taxon>
        <taxon>Peloderinae</taxon>
        <taxon>Caenorhabditis</taxon>
    </lineage>
</organism>
<dbReference type="Proteomes" id="UP000005237">
    <property type="component" value="Unassembled WGS sequence"/>
</dbReference>
<evidence type="ECO:0000313" key="1">
    <source>
        <dbReference type="EnsemblMetazoa" id="CJA24117.1"/>
    </source>
</evidence>
<proteinExistence type="predicted"/>
<accession>A0A8R1E6S5</accession>